<reference evidence="3" key="1">
    <citation type="submission" date="2010-08" db="EMBL/GenBank/DDBJ databases">
        <authorList>
            <consortium name="Caenorhabditis japonica Sequencing Consortium"/>
            <person name="Wilson R.K."/>
        </authorList>
    </citation>
    <scope>NUCLEOTIDE SEQUENCE [LARGE SCALE GENOMIC DNA]</scope>
    <source>
        <strain evidence="3">DF5081</strain>
    </source>
</reference>
<dbReference type="EnsemblMetazoa" id="CJA40813.1">
    <property type="protein sequence ID" value="CJA40813.1"/>
    <property type="gene ID" value="WBGene00216661"/>
</dbReference>
<protein>
    <recommendedName>
        <fullName evidence="4">Nodule Cysteine-Rich (NCR) secreted peptide</fullName>
    </recommendedName>
</protein>
<evidence type="ECO:0000313" key="3">
    <source>
        <dbReference type="Proteomes" id="UP000005237"/>
    </source>
</evidence>
<dbReference type="AlphaFoldDB" id="A0A8R1ITU8"/>
<dbReference type="Proteomes" id="UP000005237">
    <property type="component" value="Unassembled WGS sequence"/>
</dbReference>
<accession>A0A8R1ITU8</accession>
<keyword evidence="1" id="KW-0732">Signal</keyword>
<name>A0A8R1ITU8_CAEJA</name>
<evidence type="ECO:0000256" key="1">
    <source>
        <dbReference type="SAM" id="SignalP"/>
    </source>
</evidence>
<feature type="chain" id="PRO_5035926604" description="Nodule Cysteine-Rich (NCR) secreted peptide" evidence="1">
    <location>
        <begin position="20"/>
        <end position="90"/>
    </location>
</feature>
<feature type="signal peptide" evidence="1">
    <location>
        <begin position="1"/>
        <end position="19"/>
    </location>
</feature>
<organism evidence="2 3">
    <name type="scientific">Caenorhabditis japonica</name>
    <dbReference type="NCBI Taxonomy" id="281687"/>
    <lineage>
        <taxon>Eukaryota</taxon>
        <taxon>Metazoa</taxon>
        <taxon>Ecdysozoa</taxon>
        <taxon>Nematoda</taxon>
        <taxon>Chromadorea</taxon>
        <taxon>Rhabditida</taxon>
        <taxon>Rhabditina</taxon>
        <taxon>Rhabditomorpha</taxon>
        <taxon>Rhabditoidea</taxon>
        <taxon>Rhabditidae</taxon>
        <taxon>Peloderinae</taxon>
        <taxon>Caenorhabditis</taxon>
    </lineage>
</organism>
<sequence>MFQFSYFLLLILILPISTSTPRGECLTDRNCSNQHKCVNHHCFHRNEHVFKCVGDVTCPEFHVCRNNVCLVDIKKSHKKFRRHLRTNDHF</sequence>
<proteinExistence type="predicted"/>
<reference evidence="2" key="2">
    <citation type="submission" date="2022-06" db="UniProtKB">
        <authorList>
            <consortium name="EnsemblMetazoa"/>
        </authorList>
    </citation>
    <scope>IDENTIFICATION</scope>
    <source>
        <strain evidence="2">DF5081</strain>
    </source>
</reference>
<keyword evidence="3" id="KW-1185">Reference proteome</keyword>
<evidence type="ECO:0000313" key="2">
    <source>
        <dbReference type="EnsemblMetazoa" id="CJA40813.1"/>
    </source>
</evidence>
<evidence type="ECO:0008006" key="4">
    <source>
        <dbReference type="Google" id="ProtNLM"/>
    </source>
</evidence>